<evidence type="ECO:0000256" key="2">
    <source>
        <dbReference type="ARBA" id="ARBA00022908"/>
    </source>
</evidence>
<reference evidence="5 6" key="1">
    <citation type="submission" date="2021-08" db="EMBL/GenBank/DDBJ databases">
        <title>Bactericidal Effect of Pseudomonas oryziphila sp. nov., a novel Pseudomonas Species Against Xanthomonas oryzae Reduces Disease Severity of Bacterial Leaf Streak of Rice.</title>
        <authorList>
            <person name="Yang R."/>
            <person name="Li S."/>
            <person name="Li Y."/>
            <person name="Yan Y."/>
            <person name="Fang Y."/>
            <person name="Zou L."/>
            <person name="Chen G."/>
        </authorList>
    </citation>
    <scope>NUCLEOTIDE SEQUENCE [LARGE SCALE GENOMIC DNA]</scope>
    <source>
        <strain evidence="5 6">DSM 17497</strain>
    </source>
</reference>
<organism evidence="5 6">
    <name type="scientific">Pseudomonas mosselii</name>
    <dbReference type="NCBI Taxonomy" id="78327"/>
    <lineage>
        <taxon>Bacteria</taxon>
        <taxon>Pseudomonadati</taxon>
        <taxon>Pseudomonadota</taxon>
        <taxon>Gammaproteobacteria</taxon>
        <taxon>Pseudomonadales</taxon>
        <taxon>Pseudomonadaceae</taxon>
        <taxon>Pseudomonas</taxon>
    </lineage>
</organism>
<evidence type="ECO:0000313" key="6">
    <source>
        <dbReference type="Proteomes" id="UP000825591"/>
    </source>
</evidence>
<dbReference type="Pfam" id="PF00589">
    <property type="entry name" value="Phage_integrase"/>
    <property type="match status" value="1"/>
</dbReference>
<protein>
    <submittedName>
        <fullName evidence="5">Site-specific integrase</fullName>
    </submittedName>
</protein>
<dbReference type="InterPro" id="IPR050090">
    <property type="entry name" value="Tyrosine_recombinase_XerCD"/>
</dbReference>
<dbReference type="InterPro" id="IPR013762">
    <property type="entry name" value="Integrase-like_cat_sf"/>
</dbReference>
<feature type="domain" description="Tyr recombinase" evidence="4">
    <location>
        <begin position="187"/>
        <end position="433"/>
    </location>
</feature>
<keyword evidence="6" id="KW-1185">Reference proteome</keyword>
<dbReference type="InterPro" id="IPR011010">
    <property type="entry name" value="DNA_brk_join_enz"/>
</dbReference>
<evidence type="ECO:0000256" key="1">
    <source>
        <dbReference type="ARBA" id="ARBA00004496"/>
    </source>
</evidence>
<keyword evidence="3" id="KW-0233">DNA recombination</keyword>
<dbReference type="InterPro" id="IPR002104">
    <property type="entry name" value="Integrase_catalytic"/>
</dbReference>
<dbReference type="PROSITE" id="PS51898">
    <property type="entry name" value="TYR_RECOMBINASE"/>
    <property type="match status" value="1"/>
</dbReference>
<gene>
    <name evidence="5" type="ORF">K5H97_10325</name>
</gene>
<evidence type="ECO:0000313" key="5">
    <source>
        <dbReference type="EMBL" id="QZP28708.1"/>
    </source>
</evidence>
<keyword evidence="2" id="KW-0229">DNA integration</keyword>
<dbReference type="SUPFAM" id="SSF56349">
    <property type="entry name" value="DNA breaking-rejoining enzymes"/>
    <property type="match status" value="1"/>
</dbReference>
<accession>A0ABX9B7W6</accession>
<proteinExistence type="predicted"/>
<dbReference type="EMBL" id="CP081966">
    <property type="protein sequence ID" value="QZP28708.1"/>
    <property type="molecule type" value="Genomic_DNA"/>
</dbReference>
<evidence type="ECO:0000256" key="3">
    <source>
        <dbReference type="ARBA" id="ARBA00023172"/>
    </source>
</evidence>
<name>A0ABX9B7W6_9PSED</name>
<evidence type="ECO:0000259" key="4">
    <source>
        <dbReference type="PROSITE" id="PS51898"/>
    </source>
</evidence>
<dbReference type="Gene3D" id="1.10.443.10">
    <property type="entry name" value="Intergrase catalytic core"/>
    <property type="match status" value="1"/>
</dbReference>
<dbReference type="Proteomes" id="UP000825591">
    <property type="component" value="Chromosome"/>
</dbReference>
<comment type="subcellular location">
    <subcellularLocation>
        <location evidence="1">Cytoplasm</location>
    </subcellularLocation>
</comment>
<dbReference type="CDD" id="cd00397">
    <property type="entry name" value="DNA_BRE_C"/>
    <property type="match status" value="1"/>
</dbReference>
<sequence length="471" mass="52811">MKHVELYETVRNGTPTFRILSPDSMLCEFFDSWAYQLAKAKKWLTVKAYCYAVAEKLNYIHQVGLNNGGLTPLLLNEALDCYESYLVFGGDSDSEIARDAARVLGSRNLSGSSVAVSLAGCNNFIASSEAMRDGLLQMQESGYITGVALSMLPLTVAKYADAPRNISAAIKANSWFAGCLAGGAKKIKRQRLAATSKPQLMARTDEFGGDQTAFPIDKCVELIESAECLRDKVLWSFLAAAGCRISEALTIIMDDIVVNPESPQNNRVHIVDPDTRREILIKYIPEAKLNKLEHKGRDKPDTFLIEPFASIFWANLGLYHEEEIAKEKARHRPVVHPFLFRNMRDGGAMPSSYQAVWERFNKAAFNLTGTSYGFHSLRHMYAYYLVNHCPNPRDPNRFGLDLKMVQLLMGHKSIKSTERYARKDAKMLEATFAAMNMIRMSASNFSVVKVQLQHFENEVEQIKKHLEGGAQ</sequence>
<dbReference type="RefSeq" id="WP_028692372.1">
    <property type="nucleotide sequence ID" value="NZ_CP081966.1"/>
</dbReference>
<dbReference type="PANTHER" id="PTHR30349:SF77">
    <property type="entry name" value="TYROSINE RECOMBINASE XERC"/>
    <property type="match status" value="1"/>
</dbReference>
<dbReference type="PANTHER" id="PTHR30349">
    <property type="entry name" value="PHAGE INTEGRASE-RELATED"/>
    <property type="match status" value="1"/>
</dbReference>